<dbReference type="PROSITE" id="PS51898">
    <property type="entry name" value="TYR_RECOMBINASE"/>
    <property type="match status" value="1"/>
</dbReference>
<dbReference type="Gene3D" id="1.10.150.130">
    <property type="match status" value="1"/>
</dbReference>
<proteinExistence type="predicted"/>
<dbReference type="Proteomes" id="UP000249417">
    <property type="component" value="Unassembled WGS sequence"/>
</dbReference>
<keyword evidence="3" id="KW-0233">DNA recombination</keyword>
<protein>
    <submittedName>
        <fullName evidence="7">Site-specific integrase</fullName>
    </submittedName>
</protein>
<dbReference type="CDD" id="cd00796">
    <property type="entry name" value="INT_Rci_Hp1_C"/>
    <property type="match status" value="1"/>
</dbReference>
<dbReference type="GO" id="GO:0006310">
    <property type="term" value="P:DNA recombination"/>
    <property type="evidence" value="ECO:0007669"/>
    <property type="project" value="UniProtKB-KW"/>
</dbReference>
<keyword evidence="2 4" id="KW-0238">DNA-binding</keyword>
<dbReference type="GO" id="GO:0003677">
    <property type="term" value="F:DNA binding"/>
    <property type="evidence" value="ECO:0007669"/>
    <property type="project" value="UniProtKB-UniRule"/>
</dbReference>
<evidence type="ECO:0000313" key="7">
    <source>
        <dbReference type="EMBL" id="PZQ44093.1"/>
    </source>
</evidence>
<evidence type="ECO:0000256" key="2">
    <source>
        <dbReference type="ARBA" id="ARBA00023125"/>
    </source>
</evidence>
<dbReference type="InterPro" id="IPR011010">
    <property type="entry name" value="DNA_brk_join_enz"/>
</dbReference>
<keyword evidence="1" id="KW-0229">DNA integration</keyword>
<dbReference type="Pfam" id="PF00589">
    <property type="entry name" value="Phage_integrase"/>
    <property type="match status" value="1"/>
</dbReference>
<dbReference type="SUPFAM" id="SSF56349">
    <property type="entry name" value="DNA breaking-rejoining enzymes"/>
    <property type="match status" value="1"/>
</dbReference>
<evidence type="ECO:0000256" key="3">
    <source>
        <dbReference type="ARBA" id="ARBA00023172"/>
    </source>
</evidence>
<sequence>MAAIRKLRNGKFEAQIRRKGFVPVSRTFHKRTDAEQWARHMETKADRGDLPTPVKVLDGYRLKDIVERYRDEITVRKRSADTETYLLNAFLRQPIAKLTLAQITASHFVTYRDKRLKQVKPGTVNRELSIIKHAFDVAERDWDIPIRQNPLGKVKKLKVNNARSRRLTGEEYQALMEAMETSRNDLIKPLMNFAIETGMRRGEILRLRWADIDYDSRTLFIPITKNGHSRTIPLTVNAVEILKELQQEDEADKYRPFPLSDNAAKLAWQRLLKRSGIEDLHFHDFRHEAISRFFERGLSVPEVALISGHRDFRMLFRYTHLKAEAVASKLS</sequence>
<dbReference type="InterPro" id="IPR013762">
    <property type="entry name" value="Integrase-like_cat_sf"/>
</dbReference>
<dbReference type="GO" id="GO:0015074">
    <property type="term" value="P:DNA integration"/>
    <property type="evidence" value="ECO:0007669"/>
    <property type="project" value="UniProtKB-KW"/>
</dbReference>
<dbReference type="InterPro" id="IPR010998">
    <property type="entry name" value="Integrase_recombinase_N"/>
</dbReference>
<dbReference type="InterPro" id="IPR044068">
    <property type="entry name" value="CB"/>
</dbReference>
<dbReference type="EMBL" id="QFQB01000111">
    <property type="protein sequence ID" value="PZQ44093.1"/>
    <property type="molecule type" value="Genomic_DNA"/>
</dbReference>
<evidence type="ECO:0000259" key="5">
    <source>
        <dbReference type="PROSITE" id="PS51898"/>
    </source>
</evidence>
<dbReference type="Pfam" id="PF24624">
    <property type="entry name" value="Int_N"/>
    <property type="match status" value="1"/>
</dbReference>
<dbReference type="PANTHER" id="PTHR30349">
    <property type="entry name" value="PHAGE INTEGRASE-RELATED"/>
    <property type="match status" value="1"/>
</dbReference>
<dbReference type="AlphaFoldDB" id="A0A2W5PNJ4"/>
<evidence type="ECO:0000256" key="1">
    <source>
        <dbReference type="ARBA" id="ARBA00022908"/>
    </source>
</evidence>
<dbReference type="Gene3D" id="1.10.443.10">
    <property type="entry name" value="Intergrase catalytic core"/>
    <property type="match status" value="1"/>
</dbReference>
<comment type="caution">
    <text evidence="7">The sequence shown here is derived from an EMBL/GenBank/DDBJ whole genome shotgun (WGS) entry which is preliminary data.</text>
</comment>
<accession>A0A2W5PNJ4</accession>
<dbReference type="InterPro" id="IPR057084">
    <property type="entry name" value="Int_N"/>
</dbReference>
<name>A0A2W5PNJ4_9BACT</name>
<dbReference type="PANTHER" id="PTHR30349:SF94">
    <property type="entry name" value="INTEGRASE_RECOMBINASE HI_1414-RELATED"/>
    <property type="match status" value="1"/>
</dbReference>
<reference evidence="7 8" key="1">
    <citation type="submission" date="2017-08" db="EMBL/GenBank/DDBJ databases">
        <title>Infants hospitalized years apart are colonized by the same room-sourced microbial strains.</title>
        <authorList>
            <person name="Brooks B."/>
            <person name="Olm M.R."/>
            <person name="Firek B.A."/>
            <person name="Baker R."/>
            <person name="Thomas B.C."/>
            <person name="Morowitz M.J."/>
            <person name="Banfield J.F."/>
        </authorList>
    </citation>
    <scope>NUCLEOTIDE SEQUENCE [LARGE SCALE GENOMIC DNA]</scope>
    <source>
        <strain evidence="7">S2_005_002_R2_29</strain>
    </source>
</reference>
<gene>
    <name evidence="7" type="ORF">DI551_10850</name>
</gene>
<dbReference type="InterPro" id="IPR050090">
    <property type="entry name" value="Tyrosine_recombinase_XerCD"/>
</dbReference>
<evidence type="ECO:0000313" key="8">
    <source>
        <dbReference type="Proteomes" id="UP000249417"/>
    </source>
</evidence>
<feature type="domain" description="Tyr recombinase" evidence="5">
    <location>
        <begin position="162"/>
        <end position="331"/>
    </location>
</feature>
<evidence type="ECO:0000259" key="6">
    <source>
        <dbReference type="PROSITE" id="PS51900"/>
    </source>
</evidence>
<feature type="domain" description="Core-binding (CB)" evidence="6">
    <location>
        <begin position="60"/>
        <end position="139"/>
    </location>
</feature>
<dbReference type="InterPro" id="IPR002104">
    <property type="entry name" value="Integrase_catalytic"/>
</dbReference>
<dbReference type="PROSITE" id="PS51900">
    <property type="entry name" value="CB"/>
    <property type="match status" value="1"/>
</dbReference>
<evidence type="ECO:0000256" key="4">
    <source>
        <dbReference type="PROSITE-ProRule" id="PRU01248"/>
    </source>
</evidence>
<organism evidence="7 8">
    <name type="scientific">Micavibrio aeruginosavorus</name>
    <dbReference type="NCBI Taxonomy" id="349221"/>
    <lineage>
        <taxon>Bacteria</taxon>
        <taxon>Pseudomonadati</taxon>
        <taxon>Bdellovibrionota</taxon>
        <taxon>Bdellovibrionia</taxon>
        <taxon>Bdellovibrionales</taxon>
        <taxon>Pseudobdellovibrionaceae</taxon>
        <taxon>Micavibrio</taxon>
    </lineage>
</organism>